<reference evidence="1" key="1">
    <citation type="submission" date="2020-05" db="UniProtKB">
        <authorList>
            <consortium name="EnsemblMetazoa"/>
        </authorList>
    </citation>
    <scope>IDENTIFICATION</scope>
    <source>
        <strain evidence="1">TTRI</strain>
    </source>
</reference>
<dbReference type="VEuPathDB" id="VectorBase:GAUT011320"/>
<protein>
    <submittedName>
        <fullName evidence="1">Uncharacterized protein</fullName>
    </submittedName>
</protein>
<organism evidence="1 2">
    <name type="scientific">Glossina austeni</name>
    <name type="common">Savannah tsetse fly</name>
    <dbReference type="NCBI Taxonomy" id="7395"/>
    <lineage>
        <taxon>Eukaryota</taxon>
        <taxon>Metazoa</taxon>
        <taxon>Ecdysozoa</taxon>
        <taxon>Arthropoda</taxon>
        <taxon>Hexapoda</taxon>
        <taxon>Insecta</taxon>
        <taxon>Pterygota</taxon>
        <taxon>Neoptera</taxon>
        <taxon>Endopterygota</taxon>
        <taxon>Diptera</taxon>
        <taxon>Brachycera</taxon>
        <taxon>Muscomorpha</taxon>
        <taxon>Hippoboscoidea</taxon>
        <taxon>Glossinidae</taxon>
        <taxon>Glossina</taxon>
    </lineage>
</organism>
<dbReference type="EnsemblMetazoa" id="GAUT011320-RA">
    <property type="protein sequence ID" value="GAUT011320-PA"/>
    <property type="gene ID" value="GAUT011320"/>
</dbReference>
<evidence type="ECO:0000313" key="1">
    <source>
        <dbReference type="EnsemblMetazoa" id="GAUT011320-PA"/>
    </source>
</evidence>
<dbReference type="AlphaFoldDB" id="A0A1A9UPM6"/>
<name>A0A1A9UPM6_GLOAU</name>
<evidence type="ECO:0000313" key="2">
    <source>
        <dbReference type="Proteomes" id="UP000078200"/>
    </source>
</evidence>
<keyword evidence="2" id="KW-1185">Reference proteome</keyword>
<proteinExistence type="predicted"/>
<accession>A0A1A9UPM6</accession>
<sequence>MGYKIKKKQLGILEDMDKSSNLNGYFLLNISRSSKGSRLYVIRNRSSTSATTLSSAKFASGLYAFATTSLSLLYCCDPDTMVDNNSVDGVAFAVAVALAVAVEKVVAVMGMMSFVEAMLNCSMEDTFAYVFNDVNVRSLRRLCSAALLCWPPCFAKH</sequence>
<dbReference type="Proteomes" id="UP000078200">
    <property type="component" value="Unassembled WGS sequence"/>
</dbReference>